<dbReference type="PANTHER" id="PTHR40031">
    <property type="entry name" value="HYPOTHETICAL MEMBRANE SPANNING PROTEIN"/>
    <property type="match status" value="1"/>
</dbReference>
<feature type="transmembrane region" description="Helical" evidence="1">
    <location>
        <begin position="85"/>
        <end position="104"/>
    </location>
</feature>
<evidence type="ECO:0000313" key="3">
    <source>
        <dbReference type="Proteomes" id="UP000254266"/>
    </source>
</evidence>
<feature type="transmembrane region" description="Helical" evidence="1">
    <location>
        <begin position="149"/>
        <end position="172"/>
    </location>
</feature>
<dbReference type="EMBL" id="QFXC01000007">
    <property type="protein sequence ID" value="RDH84959.1"/>
    <property type="molecule type" value="Genomic_DNA"/>
</dbReference>
<sequence>MCCSGIDDLWVNRVYITTAEFKGEIVDPVSQAFLGGSLSQSSASNKSQQVSALIIGALAGMAPDLDVLIRSAADPLLFLEFHRQFTHSLIFIPFGSFICALLFYPFFKSKLSFKQIYLFSFLGFATHGLLDACTSYGTQLYWPFSNERVAWNTVSIIDPLFTFPLVIFSLLAAFRKKVVFARIAFLYAVLFLSLGLVQKYRAEDSLKTLALQRGHLIERSNVKPSFANRHVWKTMYEYDGRYYIDAVKLLWAKDIISGVSVQKLNIERDLPWLDINTQQARDIERFRWFSNDYLAMSNEGGDYIIDVRYSFLPNRIESMWGILLSDNKDNTQHVGYKMKSRPDKETVDRFLEMLF</sequence>
<dbReference type="Proteomes" id="UP000254266">
    <property type="component" value="Unassembled WGS sequence"/>
</dbReference>
<dbReference type="GO" id="GO:0016787">
    <property type="term" value="F:hydrolase activity"/>
    <property type="evidence" value="ECO:0007669"/>
    <property type="project" value="UniProtKB-KW"/>
</dbReference>
<protein>
    <submittedName>
        <fullName evidence="2">Metal-dependent hydrolase</fullName>
    </submittedName>
</protein>
<dbReference type="InterPro" id="IPR053170">
    <property type="entry name" value="Transcription_regulator"/>
</dbReference>
<proteinExistence type="predicted"/>
<feature type="transmembrane region" description="Helical" evidence="1">
    <location>
        <begin position="179"/>
        <end position="197"/>
    </location>
</feature>
<gene>
    <name evidence="2" type="ORF">DIZ80_05710</name>
</gene>
<organism evidence="2 3">
    <name type="scientific">endosymbiont of Galathealinum brachiosum</name>
    <dbReference type="NCBI Taxonomy" id="2200906"/>
    <lineage>
        <taxon>Bacteria</taxon>
        <taxon>Pseudomonadati</taxon>
        <taxon>Pseudomonadota</taxon>
        <taxon>Gammaproteobacteria</taxon>
        <taxon>sulfur-oxidizing symbionts</taxon>
    </lineage>
</organism>
<dbReference type="AlphaFoldDB" id="A0A370DJ63"/>
<evidence type="ECO:0000313" key="2">
    <source>
        <dbReference type="EMBL" id="RDH84959.1"/>
    </source>
</evidence>
<dbReference type="InterPro" id="IPR007404">
    <property type="entry name" value="YdjM-like"/>
</dbReference>
<reference evidence="2 3" key="1">
    <citation type="journal article" date="2018" name="ISME J.">
        <title>Endosymbiont genomes yield clues of tubeworm success.</title>
        <authorList>
            <person name="Li Y."/>
            <person name="Liles M.R."/>
            <person name="Halanych K.M."/>
        </authorList>
    </citation>
    <scope>NUCLEOTIDE SEQUENCE [LARGE SCALE GENOMIC DNA]</scope>
    <source>
        <strain evidence="2">A1464</strain>
    </source>
</reference>
<keyword evidence="1" id="KW-0812">Transmembrane</keyword>
<dbReference type="Pfam" id="PF04307">
    <property type="entry name" value="YdjM"/>
    <property type="match status" value="1"/>
</dbReference>
<feature type="transmembrane region" description="Helical" evidence="1">
    <location>
        <begin position="116"/>
        <end position="137"/>
    </location>
</feature>
<keyword evidence="2" id="KW-0378">Hydrolase</keyword>
<accession>A0A370DJ63</accession>
<name>A0A370DJ63_9GAMM</name>
<keyword evidence="1" id="KW-0472">Membrane</keyword>
<evidence type="ECO:0000256" key="1">
    <source>
        <dbReference type="SAM" id="Phobius"/>
    </source>
</evidence>
<keyword evidence="3" id="KW-1185">Reference proteome</keyword>
<keyword evidence="1" id="KW-1133">Transmembrane helix</keyword>
<comment type="caution">
    <text evidence="2">The sequence shown here is derived from an EMBL/GenBank/DDBJ whole genome shotgun (WGS) entry which is preliminary data.</text>
</comment>
<dbReference type="PANTHER" id="PTHR40031:SF1">
    <property type="entry name" value="MEMBRANE-BOUND METAL-DEPENDENT HYDROLASE"/>
    <property type="match status" value="1"/>
</dbReference>